<feature type="compositionally biased region" description="Basic and acidic residues" evidence="2">
    <location>
        <begin position="351"/>
        <end position="366"/>
    </location>
</feature>
<protein>
    <recommendedName>
        <fullName evidence="7">Receptor L-domain domain-containing protein</fullName>
    </recommendedName>
</protein>
<reference evidence="5" key="1">
    <citation type="submission" date="2020-10" db="EMBL/GenBank/DDBJ databases">
        <authorList>
            <person name="Kikuchi T."/>
        </authorList>
    </citation>
    <scope>NUCLEOTIDE SEQUENCE</scope>
    <source>
        <strain evidence="5">NKZ352</strain>
    </source>
</reference>
<dbReference type="Proteomes" id="UP000835052">
    <property type="component" value="Unassembled WGS sequence"/>
</dbReference>
<keyword evidence="3" id="KW-0812">Transmembrane</keyword>
<feature type="chain" id="PRO_5035715066" description="Receptor L-domain domain-containing protein" evidence="4">
    <location>
        <begin position="31"/>
        <end position="604"/>
    </location>
</feature>
<name>A0A8S1HU40_9PELO</name>
<sequence>MRARIKTSSPPVEAAIFLLFAIFLTSQTTAQESCCVTPIFGFGKDSFDGGCTKCIKGEFIVKQQTYVPGTALGASATLLSASRIVLEDNVGIASFEKLHTLYFNATDFKSFPEPLIRVRRSEVADNAFSQLKNITIFPMDPYCQKGTFLDIDNMKQKPWDHLRKLEKDLLASCPKPTTQAPTPAPAPNVPPSSAPSSPQSSGPLSKPISTQSSSCPPVPECPSIPSAEKASEGMPIMAIAITSLCWMVITGLLLALMFFFLRRKAPPSTGFEKEFEEYAQCVALMVCYVHTTYYSLLLQHKCFLDNIINCLTAYEQRTACFLKETGAGIRTCAQRQFLILKQGCEKEVKGNTKKENVDEEKEEKRQSAGLSLDLSVKTQENNIKRKNKIPEHVKHLDNTVAKWMNTKPNTKEEKKNCRCLIVMNEVKERTLINNEQAYDPENPRGKIKNMHEFIHVLEHLYTDEDPQAERLKMDLTIYEWSRFLDFHYMGFDYNEHKGSLVYVRPSPMHGEPFSQAMLRLERYEKDYEKLKAQVEEYCKKKKLKLVTKKTPPKQLEIREKYDFGKYTFDVITEAAGIFEMKAEDAAKAVKASEDAKANKNTGEL</sequence>
<feature type="region of interest" description="Disordered" evidence="2">
    <location>
        <begin position="173"/>
        <end position="220"/>
    </location>
</feature>
<accession>A0A8S1HU40</accession>
<feature type="transmembrane region" description="Helical" evidence="3">
    <location>
        <begin position="236"/>
        <end position="261"/>
    </location>
</feature>
<evidence type="ECO:0008006" key="7">
    <source>
        <dbReference type="Google" id="ProtNLM"/>
    </source>
</evidence>
<keyword evidence="3" id="KW-1133">Transmembrane helix</keyword>
<feature type="coiled-coil region" evidence="1">
    <location>
        <begin position="513"/>
        <end position="540"/>
    </location>
</feature>
<evidence type="ECO:0000256" key="4">
    <source>
        <dbReference type="SAM" id="SignalP"/>
    </source>
</evidence>
<evidence type="ECO:0000256" key="3">
    <source>
        <dbReference type="SAM" id="Phobius"/>
    </source>
</evidence>
<dbReference type="AlphaFoldDB" id="A0A8S1HU40"/>
<feature type="compositionally biased region" description="Low complexity" evidence="2">
    <location>
        <begin position="194"/>
        <end position="215"/>
    </location>
</feature>
<gene>
    <name evidence="5" type="ORF">CAUJ_LOCUS16102</name>
</gene>
<comment type="caution">
    <text evidence="5">The sequence shown here is derived from an EMBL/GenBank/DDBJ whole genome shotgun (WGS) entry which is preliminary data.</text>
</comment>
<keyword evidence="4" id="KW-0732">Signal</keyword>
<proteinExistence type="predicted"/>
<dbReference type="EMBL" id="CAJGYM010000253">
    <property type="protein sequence ID" value="CAD6200205.1"/>
    <property type="molecule type" value="Genomic_DNA"/>
</dbReference>
<evidence type="ECO:0000313" key="5">
    <source>
        <dbReference type="EMBL" id="CAD6200205.1"/>
    </source>
</evidence>
<feature type="region of interest" description="Disordered" evidence="2">
    <location>
        <begin position="351"/>
        <end position="371"/>
    </location>
</feature>
<evidence type="ECO:0000256" key="1">
    <source>
        <dbReference type="SAM" id="Coils"/>
    </source>
</evidence>
<keyword evidence="3" id="KW-0472">Membrane</keyword>
<feature type="compositionally biased region" description="Pro residues" evidence="2">
    <location>
        <begin position="182"/>
        <end position="193"/>
    </location>
</feature>
<keyword evidence="1" id="KW-0175">Coiled coil</keyword>
<feature type="signal peptide" evidence="4">
    <location>
        <begin position="1"/>
        <end position="30"/>
    </location>
</feature>
<evidence type="ECO:0000256" key="2">
    <source>
        <dbReference type="SAM" id="MobiDB-lite"/>
    </source>
</evidence>
<keyword evidence="6" id="KW-1185">Reference proteome</keyword>
<organism evidence="5 6">
    <name type="scientific">Caenorhabditis auriculariae</name>
    <dbReference type="NCBI Taxonomy" id="2777116"/>
    <lineage>
        <taxon>Eukaryota</taxon>
        <taxon>Metazoa</taxon>
        <taxon>Ecdysozoa</taxon>
        <taxon>Nematoda</taxon>
        <taxon>Chromadorea</taxon>
        <taxon>Rhabditida</taxon>
        <taxon>Rhabditina</taxon>
        <taxon>Rhabditomorpha</taxon>
        <taxon>Rhabditoidea</taxon>
        <taxon>Rhabditidae</taxon>
        <taxon>Peloderinae</taxon>
        <taxon>Caenorhabditis</taxon>
    </lineage>
</organism>
<evidence type="ECO:0000313" key="6">
    <source>
        <dbReference type="Proteomes" id="UP000835052"/>
    </source>
</evidence>